<dbReference type="SUPFAM" id="SSF51445">
    <property type="entry name" value="(Trans)glycosidases"/>
    <property type="match status" value="1"/>
</dbReference>
<evidence type="ECO:0000256" key="1">
    <source>
        <dbReference type="ARBA" id="ARBA00001678"/>
    </source>
</evidence>
<dbReference type="InterPro" id="IPR001547">
    <property type="entry name" value="Glyco_hydro_5"/>
</dbReference>
<sequence length="390" mass="42863">MRYTFSLGIYISTIVQAITASPIQWNTQRLDVTDDYVKTSGQTFTLNGNTFTVVGANTYWVGLSGLGVDDMNLAFVDIKNAGATTARTWGFNEVTNTEEGIPYYQSWSDGVPTINYGPTGLENFDKVVAAAKANGIRLIVALTNNWSDYGGMDTYVSQLTGSPNHDYFYTDASVISAFKNYVQAFVERYVNETTILGWELANEPRCKGSTGVTSGTCSTTTITNWASQMSAFIKSIDTNHLVAIGDEGFYNRPGNPSYPYQGSEGIDFDANLAIDTIDFGTFHLYPVGWGQTANPTGWGVQWIQDHFTSQSQQNKPVIMEEFGVTESQVSTYQAWYSAVLDSGLTGDLIWQAGSHLSTGDSWDDGYTIYPDDPVYPLEQEHAAAMKAKNE</sequence>
<dbReference type="PANTHER" id="PTHR31451">
    <property type="match status" value="1"/>
</dbReference>
<evidence type="ECO:0000256" key="6">
    <source>
        <dbReference type="ARBA" id="ARBA00022729"/>
    </source>
</evidence>
<dbReference type="Pfam" id="PF00150">
    <property type="entry name" value="Cellulase"/>
    <property type="match status" value="1"/>
</dbReference>
<evidence type="ECO:0000313" key="13">
    <source>
        <dbReference type="Proteomes" id="UP001212997"/>
    </source>
</evidence>
<organism evidence="12 13">
    <name type="scientific">Meripilus lineatus</name>
    <dbReference type="NCBI Taxonomy" id="2056292"/>
    <lineage>
        <taxon>Eukaryota</taxon>
        <taxon>Fungi</taxon>
        <taxon>Dikarya</taxon>
        <taxon>Basidiomycota</taxon>
        <taxon>Agaricomycotina</taxon>
        <taxon>Agaricomycetes</taxon>
        <taxon>Polyporales</taxon>
        <taxon>Meripilaceae</taxon>
        <taxon>Meripilus</taxon>
    </lineage>
</organism>
<evidence type="ECO:0000256" key="8">
    <source>
        <dbReference type="ARBA" id="ARBA00023295"/>
    </source>
</evidence>
<comment type="catalytic activity">
    <reaction evidence="1">
        <text>Random hydrolysis of (1-&gt;4)-beta-D-mannosidic linkages in mannans, galactomannans and glucomannans.</text>
        <dbReference type="EC" id="3.2.1.78"/>
    </reaction>
</comment>
<dbReference type="EC" id="3.2.1.78" evidence="4"/>
<accession>A0AAD5UTK5</accession>
<keyword evidence="7 9" id="KW-0378">Hydrolase</keyword>
<comment type="similarity">
    <text evidence="3 9">Belongs to the glycosyl hydrolase 5 (cellulase A) family.</text>
</comment>
<evidence type="ECO:0000313" key="12">
    <source>
        <dbReference type="EMBL" id="KAJ3476237.1"/>
    </source>
</evidence>
<dbReference type="InterPro" id="IPR045053">
    <property type="entry name" value="MAN-like"/>
</dbReference>
<comment type="subcellular location">
    <subcellularLocation>
        <location evidence="2">Secreted</location>
    </subcellularLocation>
</comment>
<dbReference type="Gene3D" id="3.20.20.80">
    <property type="entry name" value="Glycosidases"/>
    <property type="match status" value="1"/>
</dbReference>
<name>A0AAD5UTK5_9APHY</name>
<dbReference type="PROSITE" id="PS00659">
    <property type="entry name" value="GLYCOSYL_HYDROL_F5"/>
    <property type="match status" value="1"/>
</dbReference>
<dbReference type="GO" id="GO:0005576">
    <property type="term" value="C:extracellular region"/>
    <property type="evidence" value="ECO:0007669"/>
    <property type="project" value="UniProtKB-SubCell"/>
</dbReference>
<keyword evidence="13" id="KW-1185">Reference proteome</keyword>
<keyword evidence="8 9" id="KW-0326">Glycosidase</keyword>
<comment type="caution">
    <text evidence="12">The sequence shown here is derived from an EMBL/GenBank/DDBJ whole genome shotgun (WGS) entry which is preliminary data.</text>
</comment>
<dbReference type="GO" id="GO:0046355">
    <property type="term" value="P:mannan catabolic process"/>
    <property type="evidence" value="ECO:0007669"/>
    <property type="project" value="UniProtKB-ARBA"/>
</dbReference>
<feature type="chain" id="PRO_5042286111" description="mannan endo-1,4-beta-mannosidase" evidence="10">
    <location>
        <begin position="21"/>
        <end position="390"/>
    </location>
</feature>
<dbReference type="AlphaFoldDB" id="A0AAD5UTK5"/>
<evidence type="ECO:0000256" key="10">
    <source>
        <dbReference type="SAM" id="SignalP"/>
    </source>
</evidence>
<feature type="signal peptide" evidence="10">
    <location>
        <begin position="1"/>
        <end position="20"/>
    </location>
</feature>
<evidence type="ECO:0000256" key="7">
    <source>
        <dbReference type="ARBA" id="ARBA00022801"/>
    </source>
</evidence>
<evidence type="ECO:0000256" key="3">
    <source>
        <dbReference type="ARBA" id="ARBA00005641"/>
    </source>
</evidence>
<feature type="domain" description="Glycoside hydrolase family 5" evidence="11">
    <location>
        <begin position="60"/>
        <end position="354"/>
    </location>
</feature>
<evidence type="ECO:0000256" key="2">
    <source>
        <dbReference type="ARBA" id="ARBA00004613"/>
    </source>
</evidence>
<dbReference type="Proteomes" id="UP001212997">
    <property type="component" value="Unassembled WGS sequence"/>
</dbReference>
<evidence type="ECO:0000256" key="5">
    <source>
        <dbReference type="ARBA" id="ARBA00022525"/>
    </source>
</evidence>
<dbReference type="EMBL" id="JANAWD010000735">
    <property type="protein sequence ID" value="KAJ3476237.1"/>
    <property type="molecule type" value="Genomic_DNA"/>
</dbReference>
<proteinExistence type="inferred from homology"/>
<evidence type="ECO:0000256" key="9">
    <source>
        <dbReference type="RuleBase" id="RU361153"/>
    </source>
</evidence>
<dbReference type="PANTHER" id="PTHR31451:SF39">
    <property type="entry name" value="MANNAN ENDO-1,4-BETA-MANNOSIDASE 1"/>
    <property type="match status" value="1"/>
</dbReference>
<evidence type="ECO:0000256" key="4">
    <source>
        <dbReference type="ARBA" id="ARBA00012706"/>
    </source>
</evidence>
<keyword evidence="5" id="KW-0964">Secreted</keyword>
<protein>
    <recommendedName>
        <fullName evidence="4">mannan endo-1,4-beta-mannosidase</fullName>
        <ecNumber evidence="4">3.2.1.78</ecNumber>
    </recommendedName>
</protein>
<evidence type="ECO:0000259" key="11">
    <source>
        <dbReference type="Pfam" id="PF00150"/>
    </source>
</evidence>
<dbReference type="InterPro" id="IPR018087">
    <property type="entry name" value="Glyco_hydro_5_CS"/>
</dbReference>
<gene>
    <name evidence="12" type="ORF">NLI96_g11300</name>
</gene>
<dbReference type="GO" id="GO:0016985">
    <property type="term" value="F:mannan endo-1,4-beta-mannosidase activity"/>
    <property type="evidence" value="ECO:0007669"/>
    <property type="project" value="UniProtKB-EC"/>
</dbReference>
<reference evidence="12" key="1">
    <citation type="submission" date="2022-07" db="EMBL/GenBank/DDBJ databases">
        <title>Genome Sequence of Physisporinus lineatus.</title>
        <authorList>
            <person name="Buettner E."/>
        </authorList>
    </citation>
    <scope>NUCLEOTIDE SEQUENCE</scope>
    <source>
        <strain evidence="12">VT162</strain>
    </source>
</reference>
<dbReference type="InterPro" id="IPR017853">
    <property type="entry name" value="GH"/>
</dbReference>
<keyword evidence="6 10" id="KW-0732">Signal</keyword>